<proteinExistence type="predicted"/>
<dbReference type="AlphaFoldDB" id="A0AAD7GWI6"/>
<dbReference type="Proteomes" id="UP001221757">
    <property type="component" value="Unassembled WGS sequence"/>
</dbReference>
<protein>
    <submittedName>
        <fullName evidence="1">Uncharacterized protein</fullName>
    </submittedName>
</protein>
<accession>A0AAD7GWI6</accession>
<evidence type="ECO:0000313" key="2">
    <source>
        <dbReference type="Proteomes" id="UP001221757"/>
    </source>
</evidence>
<dbReference type="Gene3D" id="3.40.50.1820">
    <property type="entry name" value="alpha/beta hydrolase"/>
    <property type="match status" value="1"/>
</dbReference>
<organism evidence="1 2">
    <name type="scientific">Mycena rosella</name>
    <name type="common">Pink bonnet</name>
    <name type="synonym">Agaricus rosellus</name>
    <dbReference type="NCBI Taxonomy" id="1033263"/>
    <lineage>
        <taxon>Eukaryota</taxon>
        <taxon>Fungi</taxon>
        <taxon>Dikarya</taxon>
        <taxon>Basidiomycota</taxon>
        <taxon>Agaricomycotina</taxon>
        <taxon>Agaricomycetes</taxon>
        <taxon>Agaricomycetidae</taxon>
        <taxon>Agaricales</taxon>
        <taxon>Marasmiineae</taxon>
        <taxon>Mycenaceae</taxon>
        <taxon>Mycena</taxon>
    </lineage>
</organism>
<name>A0AAD7GWI6_MYCRO</name>
<dbReference type="InterPro" id="IPR029058">
    <property type="entry name" value="AB_hydrolase_fold"/>
</dbReference>
<sequence length="163" mass="18431">MAAHKYFTVRFPWNTWDPRVVRLFTEHGLRDSKDKDGNFCVIRKCPTIHEASAFQVHLEITWDAEEQVAKLSDVVPIHVVFGENIDMVPQIVRDGILDKTKGRVVDSIKLVPDVGHTIVQEHLGERLRAYVPTSYVGYHRLASVISVLSTSNLASISSFHVVL</sequence>
<dbReference type="EMBL" id="JARKIE010000006">
    <property type="protein sequence ID" value="KAJ7706730.1"/>
    <property type="molecule type" value="Genomic_DNA"/>
</dbReference>
<keyword evidence="2" id="KW-1185">Reference proteome</keyword>
<reference evidence="1" key="1">
    <citation type="submission" date="2023-03" db="EMBL/GenBank/DDBJ databases">
        <title>Massive genome expansion in bonnet fungi (Mycena s.s.) driven by repeated elements and novel gene families across ecological guilds.</title>
        <authorList>
            <consortium name="Lawrence Berkeley National Laboratory"/>
            <person name="Harder C.B."/>
            <person name="Miyauchi S."/>
            <person name="Viragh M."/>
            <person name="Kuo A."/>
            <person name="Thoen E."/>
            <person name="Andreopoulos B."/>
            <person name="Lu D."/>
            <person name="Skrede I."/>
            <person name="Drula E."/>
            <person name="Henrissat B."/>
            <person name="Morin E."/>
            <person name="Kohler A."/>
            <person name="Barry K."/>
            <person name="LaButti K."/>
            <person name="Morin E."/>
            <person name="Salamov A."/>
            <person name="Lipzen A."/>
            <person name="Mereny Z."/>
            <person name="Hegedus B."/>
            <person name="Baldrian P."/>
            <person name="Stursova M."/>
            <person name="Weitz H."/>
            <person name="Taylor A."/>
            <person name="Grigoriev I.V."/>
            <person name="Nagy L.G."/>
            <person name="Martin F."/>
            <person name="Kauserud H."/>
        </authorList>
    </citation>
    <scope>NUCLEOTIDE SEQUENCE</scope>
    <source>
        <strain evidence="1">CBHHK067</strain>
    </source>
</reference>
<gene>
    <name evidence="1" type="ORF">B0H17DRAFT_1192306</name>
</gene>
<comment type="caution">
    <text evidence="1">The sequence shown here is derived from an EMBL/GenBank/DDBJ whole genome shotgun (WGS) entry which is preliminary data.</text>
</comment>
<evidence type="ECO:0000313" key="1">
    <source>
        <dbReference type="EMBL" id="KAJ7706730.1"/>
    </source>
</evidence>